<dbReference type="GO" id="GO:0000124">
    <property type="term" value="C:SAGA complex"/>
    <property type="evidence" value="ECO:0007669"/>
    <property type="project" value="TreeGrafter"/>
</dbReference>
<feature type="compositionally biased region" description="Low complexity" evidence="6">
    <location>
        <begin position="23"/>
        <end position="41"/>
    </location>
</feature>
<keyword evidence="3" id="KW-0805">Transcription regulation</keyword>
<organism evidence="7 8">
    <name type="scientific">Ophiostoma piceae (strain UAMH 11346)</name>
    <name type="common">Sap stain fungus</name>
    <dbReference type="NCBI Taxonomy" id="1262450"/>
    <lineage>
        <taxon>Eukaryota</taxon>
        <taxon>Fungi</taxon>
        <taxon>Dikarya</taxon>
        <taxon>Ascomycota</taxon>
        <taxon>Pezizomycotina</taxon>
        <taxon>Sordariomycetes</taxon>
        <taxon>Sordariomycetidae</taxon>
        <taxon>Ophiostomatales</taxon>
        <taxon>Ophiostomataceae</taxon>
        <taxon>Ophiostoma</taxon>
    </lineage>
</organism>
<feature type="compositionally biased region" description="Basic and acidic residues" evidence="6">
    <location>
        <begin position="139"/>
        <end position="160"/>
    </location>
</feature>
<dbReference type="AlphaFoldDB" id="S3BXN5"/>
<protein>
    <submittedName>
        <fullName evidence="7">Transcriptional regulator</fullName>
    </submittedName>
</protein>
<dbReference type="InterPro" id="IPR019340">
    <property type="entry name" value="Histone_AcTrfase_su3"/>
</dbReference>
<keyword evidence="8" id="KW-1185">Reference proteome</keyword>
<feature type="region of interest" description="Disordered" evidence="6">
    <location>
        <begin position="511"/>
        <end position="570"/>
    </location>
</feature>
<proteinExistence type="inferred from homology"/>
<evidence type="ECO:0000256" key="3">
    <source>
        <dbReference type="ARBA" id="ARBA00023015"/>
    </source>
</evidence>
<feature type="region of interest" description="Disordered" evidence="6">
    <location>
        <begin position="1"/>
        <end position="48"/>
    </location>
</feature>
<dbReference type="GO" id="GO:0003713">
    <property type="term" value="F:transcription coactivator activity"/>
    <property type="evidence" value="ECO:0007669"/>
    <property type="project" value="TreeGrafter"/>
</dbReference>
<feature type="compositionally biased region" description="Acidic residues" evidence="6">
    <location>
        <begin position="222"/>
        <end position="237"/>
    </location>
</feature>
<dbReference type="Proteomes" id="UP000016923">
    <property type="component" value="Unassembled WGS sequence"/>
</dbReference>
<feature type="compositionally biased region" description="Gly residues" evidence="6">
    <location>
        <begin position="514"/>
        <end position="533"/>
    </location>
</feature>
<feature type="compositionally biased region" description="Gly residues" evidence="6">
    <location>
        <begin position="1"/>
        <end position="11"/>
    </location>
</feature>
<feature type="compositionally biased region" description="Gly residues" evidence="6">
    <location>
        <begin position="653"/>
        <end position="663"/>
    </location>
</feature>
<gene>
    <name evidence="7" type="ORF">F503_02848</name>
</gene>
<feature type="region of interest" description="Disordered" evidence="6">
    <location>
        <begin position="368"/>
        <end position="404"/>
    </location>
</feature>
<dbReference type="HOGENOM" id="CLU_016102_0_0_1"/>
<feature type="region of interest" description="Disordered" evidence="6">
    <location>
        <begin position="644"/>
        <end position="663"/>
    </location>
</feature>
<dbReference type="OMA" id="WQEYSSI"/>
<dbReference type="OrthoDB" id="1232at2759"/>
<dbReference type="Pfam" id="PF10198">
    <property type="entry name" value="Ada3"/>
    <property type="match status" value="1"/>
</dbReference>
<keyword evidence="5" id="KW-0539">Nucleus</keyword>
<dbReference type="EMBL" id="KE148154">
    <property type="protein sequence ID" value="EPE06019.1"/>
    <property type="molecule type" value="Genomic_DNA"/>
</dbReference>
<evidence type="ECO:0000313" key="8">
    <source>
        <dbReference type="Proteomes" id="UP000016923"/>
    </source>
</evidence>
<name>S3BXN5_OPHP1</name>
<reference evidence="7 8" key="1">
    <citation type="journal article" date="2013" name="BMC Genomics">
        <title>The genome and transcriptome of the pine saprophyte Ophiostoma piceae, and a comparison with the bark beetle-associated pine pathogen Grosmannia clavigera.</title>
        <authorList>
            <person name="Haridas S."/>
            <person name="Wang Y."/>
            <person name="Lim L."/>
            <person name="Massoumi Alamouti S."/>
            <person name="Jackman S."/>
            <person name="Docking R."/>
            <person name="Robertson G."/>
            <person name="Birol I."/>
            <person name="Bohlmann J."/>
            <person name="Breuil C."/>
        </authorList>
    </citation>
    <scope>NUCLEOTIDE SEQUENCE [LARGE SCALE GENOMIC DNA]</scope>
    <source>
        <strain evidence="7 8">UAMH 11346</strain>
    </source>
</reference>
<dbReference type="PANTHER" id="PTHR13556">
    <property type="entry name" value="TRANSCRIPTIONAL ADAPTER 3-RELATED"/>
    <property type="match status" value="1"/>
</dbReference>
<dbReference type="VEuPathDB" id="FungiDB:F503_02848"/>
<comment type="similarity">
    <text evidence="2">Belongs to the NGG1 family.</text>
</comment>
<evidence type="ECO:0000256" key="2">
    <source>
        <dbReference type="ARBA" id="ARBA00005330"/>
    </source>
</evidence>
<evidence type="ECO:0000256" key="5">
    <source>
        <dbReference type="ARBA" id="ARBA00023242"/>
    </source>
</evidence>
<feature type="region of interest" description="Disordered" evidence="6">
    <location>
        <begin position="137"/>
        <end position="261"/>
    </location>
</feature>
<dbReference type="eggNOG" id="KOG4191">
    <property type="taxonomic scope" value="Eukaryota"/>
</dbReference>
<feature type="region of interest" description="Disordered" evidence="6">
    <location>
        <begin position="421"/>
        <end position="479"/>
    </location>
</feature>
<feature type="compositionally biased region" description="Basic and acidic residues" evidence="6">
    <location>
        <begin position="197"/>
        <end position="214"/>
    </location>
</feature>
<evidence type="ECO:0000313" key="7">
    <source>
        <dbReference type="EMBL" id="EPE06019.1"/>
    </source>
</evidence>
<dbReference type="GO" id="GO:0006357">
    <property type="term" value="P:regulation of transcription by RNA polymerase II"/>
    <property type="evidence" value="ECO:0007669"/>
    <property type="project" value="TreeGrafter"/>
</dbReference>
<evidence type="ECO:0000256" key="6">
    <source>
        <dbReference type="SAM" id="MobiDB-lite"/>
    </source>
</evidence>
<dbReference type="PANTHER" id="PTHR13556:SF2">
    <property type="entry name" value="TRANSCRIPTIONAL ADAPTER 3"/>
    <property type="match status" value="1"/>
</dbReference>
<feature type="compositionally biased region" description="Low complexity" evidence="6">
    <location>
        <begin position="534"/>
        <end position="554"/>
    </location>
</feature>
<dbReference type="STRING" id="1262450.S3BXN5"/>
<keyword evidence="4" id="KW-0804">Transcription</keyword>
<comment type="subcellular location">
    <subcellularLocation>
        <location evidence="1">Nucleus</location>
    </subcellularLocation>
</comment>
<evidence type="ECO:0000256" key="1">
    <source>
        <dbReference type="ARBA" id="ARBA00004123"/>
    </source>
</evidence>
<feature type="compositionally biased region" description="Low complexity" evidence="6">
    <location>
        <begin position="427"/>
        <end position="443"/>
    </location>
</feature>
<sequence>MPPGQGTGKKMGGSIARQRSRNTTPSSSSVAAAAAAATSTPNIGSSARSATPVLTATLPDTISHKLKLIDNETVDLLLLERDLSYDDLVDAGCGTGSNLPDYRSVDGIIERLKTLQTTTESNGRNFDRGMRLLSKLRRTRMDQAAQDRTREEERLQRELADGENGAHGQHTTSSQKRANKKKRKAPTDGDGSQSKADAMEVDDKAKAGDENGKDSKKKGAAAEEEESEDSESSEDEGAPPPRPVPQHQTFGEDPSTFPDPTVYEIREVTPGMSIDEIKEIYSVSTFPKSDLADLIAGNPPDKDFSSAKPSNQINFSTFSTYIEPYFRAFTEEDLAFLRERGNRVSPFSIPKRGTRHYTEIWAEEDGAMSIDSSPPAGGSGDTKHAPNRPRGNIDAMTDDVGETDKLSVGPLLSRLLAAMRPEHRPPDGNNSGSGDGDVSMNGDLNDSQLANGAAGPDGEKSIPPAAYMPESASESWKKATHPKLEYNQVDERIKQELRHIGFLPFPDPSSAAGGANGANGTSGSGGVTNGTSGGANSANGAANGSGANGTANGTNGTGHGANGNDNTADPALTADYDGHFDDEIAARLRRLQAGLRDQMLVNGARKARLAELVKERMAYQEYQTILEDLDGQVNVAYLKRTRTMGKSKKGKRPGGAGGGAGGGAAAAAAAAAAAGTARPGIGDLTRTLMERRKRWMESIGTVFDDEKMQRVPRVTDPSSSIFQPDEMAALLKREKEVWDEEVDEE</sequence>
<accession>S3BXN5</accession>
<evidence type="ECO:0000256" key="4">
    <source>
        <dbReference type="ARBA" id="ARBA00023163"/>
    </source>
</evidence>
<dbReference type="GO" id="GO:0005634">
    <property type="term" value="C:nucleus"/>
    <property type="evidence" value="ECO:0007669"/>
    <property type="project" value="UniProtKB-SubCell"/>
</dbReference>